<proteinExistence type="predicted"/>
<dbReference type="GeneID" id="64691569"/>
<evidence type="ECO:0000313" key="2">
    <source>
        <dbReference type="Proteomes" id="UP000823399"/>
    </source>
</evidence>
<keyword evidence="2" id="KW-1185">Reference proteome</keyword>
<dbReference type="Proteomes" id="UP000823399">
    <property type="component" value="Unassembled WGS sequence"/>
</dbReference>
<gene>
    <name evidence="1" type="ORF">F5147DRAFT_345825</name>
</gene>
<evidence type="ECO:0000313" key="1">
    <source>
        <dbReference type="EMBL" id="KAG2116462.1"/>
    </source>
</evidence>
<dbReference type="RefSeq" id="XP_041297561.1">
    <property type="nucleotide sequence ID" value="XM_041429310.1"/>
</dbReference>
<organism evidence="1 2">
    <name type="scientific">Suillus discolor</name>
    <dbReference type="NCBI Taxonomy" id="1912936"/>
    <lineage>
        <taxon>Eukaryota</taxon>
        <taxon>Fungi</taxon>
        <taxon>Dikarya</taxon>
        <taxon>Basidiomycota</taxon>
        <taxon>Agaricomycotina</taxon>
        <taxon>Agaricomycetes</taxon>
        <taxon>Agaricomycetidae</taxon>
        <taxon>Boletales</taxon>
        <taxon>Suillineae</taxon>
        <taxon>Suillaceae</taxon>
        <taxon>Suillus</taxon>
    </lineage>
</organism>
<comment type="caution">
    <text evidence="1">The sequence shown here is derived from an EMBL/GenBank/DDBJ whole genome shotgun (WGS) entry which is preliminary data.</text>
</comment>
<dbReference type="AlphaFoldDB" id="A0A9P7FEV0"/>
<sequence length="181" mass="20364">MPQMGFSRPLAFVSVHVEIRILVLRYENGSGLCAHSQIVLSFEDSRFEFSLFFFVLPISLFGLVLLSPSDPTSAPDTKSVSAPKGCFFLLPIRALLSLNARAFGHSEPQTQSSKSFIDTEQKPVSANQHQPFPHKNQILQLTIRAREDLFLLSQNSHALFRRYLPSTNISTLPRSKIDIVY</sequence>
<accession>A0A9P7FEV0</accession>
<dbReference type="EMBL" id="JABBWM010000006">
    <property type="protein sequence ID" value="KAG2116462.1"/>
    <property type="molecule type" value="Genomic_DNA"/>
</dbReference>
<reference evidence="1" key="1">
    <citation type="journal article" date="2020" name="New Phytol.">
        <title>Comparative genomics reveals dynamic genome evolution in host specialist ectomycorrhizal fungi.</title>
        <authorList>
            <person name="Lofgren L.A."/>
            <person name="Nguyen N.H."/>
            <person name="Vilgalys R."/>
            <person name="Ruytinx J."/>
            <person name="Liao H.L."/>
            <person name="Branco S."/>
            <person name="Kuo A."/>
            <person name="LaButti K."/>
            <person name="Lipzen A."/>
            <person name="Andreopoulos W."/>
            <person name="Pangilinan J."/>
            <person name="Riley R."/>
            <person name="Hundley H."/>
            <person name="Na H."/>
            <person name="Barry K."/>
            <person name="Grigoriev I.V."/>
            <person name="Stajich J.E."/>
            <person name="Kennedy P.G."/>
        </authorList>
    </citation>
    <scope>NUCLEOTIDE SEQUENCE</scope>
    <source>
        <strain evidence="1">FC423</strain>
    </source>
</reference>
<protein>
    <submittedName>
        <fullName evidence="1">Uncharacterized protein</fullName>
    </submittedName>
</protein>
<name>A0A9P7FEV0_9AGAM</name>